<dbReference type="Proteomes" id="UP001497516">
    <property type="component" value="Chromosome 9"/>
</dbReference>
<gene>
    <name evidence="2" type="ORF">LTRI10_LOCUS53799</name>
</gene>
<keyword evidence="3" id="KW-1185">Reference proteome</keyword>
<reference evidence="2 3" key="1">
    <citation type="submission" date="2024-04" db="EMBL/GenBank/DDBJ databases">
        <authorList>
            <person name="Fracassetti M."/>
        </authorList>
    </citation>
    <scope>NUCLEOTIDE SEQUENCE [LARGE SCALE GENOMIC DNA]</scope>
</reference>
<feature type="region of interest" description="Disordered" evidence="1">
    <location>
        <begin position="75"/>
        <end position="128"/>
    </location>
</feature>
<evidence type="ECO:0000256" key="1">
    <source>
        <dbReference type="SAM" id="MobiDB-lite"/>
    </source>
</evidence>
<accession>A0AAV2GZD5</accession>
<name>A0AAV2GZD5_9ROSI</name>
<evidence type="ECO:0000313" key="2">
    <source>
        <dbReference type="EMBL" id="CAL1414655.1"/>
    </source>
</evidence>
<organism evidence="2 3">
    <name type="scientific">Linum trigynum</name>
    <dbReference type="NCBI Taxonomy" id="586398"/>
    <lineage>
        <taxon>Eukaryota</taxon>
        <taxon>Viridiplantae</taxon>
        <taxon>Streptophyta</taxon>
        <taxon>Embryophyta</taxon>
        <taxon>Tracheophyta</taxon>
        <taxon>Spermatophyta</taxon>
        <taxon>Magnoliopsida</taxon>
        <taxon>eudicotyledons</taxon>
        <taxon>Gunneridae</taxon>
        <taxon>Pentapetalae</taxon>
        <taxon>rosids</taxon>
        <taxon>fabids</taxon>
        <taxon>Malpighiales</taxon>
        <taxon>Linaceae</taxon>
        <taxon>Linum</taxon>
    </lineage>
</organism>
<dbReference type="AlphaFoldDB" id="A0AAV2GZD5"/>
<dbReference type="EMBL" id="OZ034822">
    <property type="protein sequence ID" value="CAL1414655.1"/>
    <property type="molecule type" value="Genomic_DNA"/>
</dbReference>
<protein>
    <submittedName>
        <fullName evidence="2">Uncharacterized protein</fullName>
    </submittedName>
</protein>
<sequence>MLFRLARDTSNGVSHHAGKRLVRLHERDEQVSSRTARDKSDVVQLGKGMEELEAKPVYSDLPRDMARRRRLILEDDLPPLKPPMTAMQRQESICHDKGKGNVKQRAAGLVSMKKGRKNGNLPKSLAYS</sequence>
<evidence type="ECO:0000313" key="3">
    <source>
        <dbReference type="Proteomes" id="UP001497516"/>
    </source>
</evidence>
<proteinExistence type="predicted"/>